<evidence type="ECO:0000313" key="1">
    <source>
        <dbReference type="EMBL" id="RAK82835.1"/>
    </source>
</evidence>
<dbReference type="Proteomes" id="UP000249748">
    <property type="component" value="Unassembled WGS sequence"/>
</dbReference>
<accession>A0ACD1HXY4</accession>
<gene>
    <name evidence="1" type="ORF">BO79DRAFT_233867</name>
</gene>
<dbReference type="EMBL" id="KZ824610">
    <property type="protein sequence ID" value="RAK82835.1"/>
    <property type="molecule type" value="Genomic_DNA"/>
</dbReference>
<evidence type="ECO:0000313" key="2">
    <source>
        <dbReference type="Proteomes" id="UP000249748"/>
    </source>
</evidence>
<organism evidence="1 2">
    <name type="scientific">Aspergillus costaricaensis CBS 115574</name>
    <dbReference type="NCBI Taxonomy" id="1448317"/>
    <lineage>
        <taxon>Eukaryota</taxon>
        <taxon>Fungi</taxon>
        <taxon>Dikarya</taxon>
        <taxon>Ascomycota</taxon>
        <taxon>Pezizomycotina</taxon>
        <taxon>Eurotiomycetes</taxon>
        <taxon>Eurotiomycetidae</taxon>
        <taxon>Eurotiales</taxon>
        <taxon>Aspergillaceae</taxon>
        <taxon>Aspergillus</taxon>
        <taxon>Aspergillus subgen. Circumdati</taxon>
    </lineage>
</organism>
<name>A0ACD1HXY4_9EURO</name>
<proteinExistence type="predicted"/>
<protein>
    <submittedName>
        <fullName evidence="1">Uncharacterized protein</fullName>
    </submittedName>
</protein>
<keyword evidence="2" id="KW-1185">Reference proteome</keyword>
<reference evidence="1" key="1">
    <citation type="submission" date="2018-02" db="EMBL/GenBank/DDBJ databases">
        <title>The genomes of Aspergillus section Nigri reveals drivers in fungal speciation.</title>
        <authorList>
            <consortium name="DOE Joint Genome Institute"/>
            <person name="Vesth T.C."/>
            <person name="Nybo J."/>
            <person name="Theobald S."/>
            <person name="Brandl J."/>
            <person name="Frisvad J.C."/>
            <person name="Nielsen K.F."/>
            <person name="Lyhne E.K."/>
            <person name="Kogle M.E."/>
            <person name="Kuo A."/>
            <person name="Riley R."/>
            <person name="Clum A."/>
            <person name="Nolan M."/>
            <person name="Lipzen A."/>
            <person name="Salamov A."/>
            <person name="Henrissat B."/>
            <person name="Wiebenga A."/>
            <person name="De vries R.P."/>
            <person name="Grigoriev I.V."/>
            <person name="Mortensen U.H."/>
            <person name="Andersen M.R."/>
            <person name="Baker S.E."/>
        </authorList>
    </citation>
    <scope>NUCLEOTIDE SEQUENCE</scope>
    <source>
        <strain evidence="1">CBS 115574</strain>
    </source>
</reference>
<sequence length="229" mass="26089">MTAREAGLLLVSFGRFGFFDNSAASRQECGLFRRGLVSVPVRSDTHIFLLTQYDIFIRASIEGLVQALFEGLVFFLCSLVPDVCRYSFEDAVYLGRYRLHNNALTIMVALLFETHFSSRMWFSYPQPLSSLKVRFILADIATSLRECGLQSLAGSLREFRLDSFSADRLNSSPPSVTIAPPPTPNGAARRFSFQLDTVHMIWPAKMSYWVLHCLKQQYDPRRCRVLQAR</sequence>